<proteinExistence type="predicted"/>
<sequence>MPRSCKLISAQLRGTVSSGQALTKLGAIDILVNNAAATQQLFHATGLQAIEDAEWQQAFNVNVLAAVRLDKALLPRMLVKKEKGEKNIWLL</sequence>
<accession>A0A8J3HYZ0</accession>
<dbReference type="AlphaFoldDB" id="A0A8J3HYZ0"/>
<dbReference type="InterPro" id="IPR036291">
    <property type="entry name" value="NAD(P)-bd_dom_sf"/>
</dbReference>
<dbReference type="EMBL" id="BNJF01000002">
    <property type="protein sequence ID" value="GHO45741.1"/>
    <property type="molecule type" value="Genomic_DNA"/>
</dbReference>
<comment type="caution">
    <text evidence="1">The sequence shown here is derived from an EMBL/GenBank/DDBJ whole genome shotgun (WGS) entry which is preliminary data.</text>
</comment>
<evidence type="ECO:0000313" key="2">
    <source>
        <dbReference type="Proteomes" id="UP000612362"/>
    </source>
</evidence>
<protein>
    <submittedName>
        <fullName evidence="1">Uncharacterized protein</fullName>
    </submittedName>
</protein>
<dbReference type="Proteomes" id="UP000612362">
    <property type="component" value="Unassembled WGS sequence"/>
</dbReference>
<dbReference type="InterPro" id="IPR002347">
    <property type="entry name" value="SDR_fam"/>
</dbReference>
<dbReference type="RefSeq" id="WP_220195171.1">
    <property type="nucleotide sequence ID" value="NZ_BNJF01000002.1"/>
</dbReference>
<dbReference type="SUPFAM" id="SSF51735">
    <property type="entry name" value="NAD(P)-binding Rossmann-fold domains"/>
    <property type="match status" value="1"/>
</dbReference>
<reference evidence="1" key="1">
    <citation type="submission" date="2020-10" db="EMBL/GenBank/DDBJ databases">
        <title>Taxonomic study of unclassified bacteria belonging to the class Ktedonobacteria.</title>
        <authorList>
            <person name="Yabe S."/>
            <person name="Wang C.M."/>
            <person name="Zheng Y."/>
            <person name="Sakai Y."/>
            <person name="Cavaletti L."/>
            <person name="Monciardini P."/>
            <person name="Donadio S."/>
        </authorList>
    </citation>
    <scope>NUCLEOTIDE SEQUENCE</scope>
    <source>
        <strain evidence="1">SOSP1-1</strain>
    </source>
</reference>
<evidence type="ECO:0000313" key="1">
    <source>
        <dbReference type="EMBL" id="GHO45741.1"/>
    </source>
</evidence>
<dbReference type="Pfam" id="PF00106">
    <property type="entry name" value="adh_short"/>
    <property type="match status" value="1"/>
</dbReference>
<gene>
    <name evidence="1" type="ORF">KSX_39040</name>
</gene>
<organism evidence="1 2">
    <name type="scientific">Ktedonospora formicarum</name>
    <dbReference type="NCBI Taxonomy" id="2778364"/>
    <lineage>
        <taxon>Bacteria</taxon>
        <taxon>Bacillati</taxon>
        <taxon>Chloroflexota</taxon>
        <taxon>Ktedonobacteria</taxon>
        <taxon>Ktedonobacterales</taxon>
        <taxon>Ktedonobacteraceae</taxon>
        <taxon>Ktedonospora</taxon>
    </lineage>
</organism>
<name>A0A8J3HYZ0_9CHLR</name>
<dbReference type="Gene3D" id="3.40.50.720">
    <property type="entry name" value="NAD(P)-binding Rossmann-like Domain"/>
    <property type="match status" value="1"/>
</dbReference>
<keyword evidence="2" id="KW-1185">Reference proteome</keyword>